<sequence length="297" mass="33004">MSGLVIKVFNLEPAFDVNNVVGTVADEAIDAKQTYINNGAATLTEIYEIRRELTETAEVEFSESFRLLNSAASTVTGSFANSSESKREFLFNFNVGAQKPIPIKVSPSDNGNAEPSKSDNSDVKIGNNNTDSRGNLSASLNFDVFYKIGDAIKSGTEKLLNNKSTEETNISNSTNIIVETKRSFQVRKKITLPECSLYDVTSFVKVTNDVELTYKIQFEITGTHKNGQLMTSELIRLGLQRHKLNRLTFLTEHPRSSNYTMVAESTIKLKLNFGLHSVVKANGTVIRDCMKRHELCQ</sequence>
<name>A0ABP1RSJ6_9HEXA</name>
<comment type="caution">
    <text evidence="2">The sequence shown here is derived from an EMBL/GenBank/DDBJ whole genome shotgun (WGS) entry which is preliminary data.</text>
</comment>
<protein>
    <submittedName>
        <fullName evidence="2">Uncharacterized protein</fullName>
    </submittedName>
</protein>
<dbReference type="EMBL" id="CAXLJM020000104">
    <property type="protein sequence ID" value="CAL8134492.1"/>
    <property type="molecule type" value="Genomic_DNA"/>
</dbReference>
<gene>
    <name evidence="2" type="ORF">ODALV1_LOCUS25553</name>
</gene>
<proteinExistence type="predicted"/>
<reference evidence="2 3" key="1">
    <citation type="submission" date="2024-08" db="EMBL/GenBank/DDBJ databases">
        <authorList>
            <person name="Cucini C."/>
            <person name="Frati F."/>
        </authorList>
    </citation>
    <scope>NUCLEOTIDE SEQUENCE [LARGE SCALE GENOMIC DNA]</scope>
</reference>
<organism evidence="2 3">
    <name type="scientific">Orchesella dallaii</name>
    <dbReference type="NCBI Taxonomy" id="48710"/>
    <lineage>
        <taxon>Eukaryota</taxon>
        <taxon>Metazoa</taxon>
        <taxon>Ecdysozoa</taxon>
        <taxon>Arthropoda</taxon>
        <taxon>Hexapoda</taxon>
        <taxon>Collembola</taxon>
        <taxon>Entomobryomorpha</taxon>
        <taxon>Entomobryoidea</taxon>
        <taxon>Orchesellidae</taxon>
        <taxon>Orchesellinae</taxon>
        <taxon>Orchesella</taxon>
    </lineage>
</organism>
<evidence type="ECO:0000313" key="3">
    <source>
        <dbReference type="Proteomes" id="UP001642540"/>
    </source>
</evidence>
<evidence type="ECO:0000313" key="2">
    <source>
        <dbReference type="EMBL" id="CAL8134492.1"/>
    </source>
</evidence>
<evidence type="ECO:0000256" key="1">
    <source>
        <dbReference type="SAM" id="MobiDB-lite"/>
    </source>
</evidence>
<keyword evidence="3" id="KW-1185">Reference proteome</keyword>
<feature type="region of interest" description="Disordered" evidence="1">
    <location>
        <begin position="102"/>
        <end position="130"/>
    </location>
</feature>
<accession>A0ABP1RSJ6</accession>
<dbReference type="Proteomes" id="UP001642540">
    <property type="component" value="Unassembled WGS sequence"/>
</dbReference>